<dbReference type="OrthoDB" id="447314at2759"/>
<protein>
    <submittedName>
        <fullName evidence="4">Uncharacterized protein</fullName>
    </submittedName>
</protein>
<evidence type="ECO:0000256" key="3">
    <source>
        <dbReference type="SAM" id="Phobius"/>
    </source>
</evidence>
<reference evidence="4 5" key="1">
    <citation type="submission" date="2019-06" db="EMBL/GenBank/DDBJ databases">
        <title>Draft genome sequence of the filamentous fungus Phialemoniopsis curvata isolated from diesel fuel.</title>
        <authorList>
            <person name="Varaljay V.A."/>
            <person name="Lyon W.J."/>
            <person name="Crouch A.L."/>
            <person name="Drake C.E."/>
            <person name="Hollomon J.M."/>
            <person name="Nadeau L.J."/>
            <person name="Nunn H.S."/>
            <person name="Stevenson B.S."/>
            <person name="Bojanowski C.L."/>
            <person name="Crookes-Goodson W.J."/>
        </authorList>
    </citation>
    <scope>NUCLEOTIDE SEQUENCE [LARGE SCALE GENOMIC DNA]</scope>
    <source>
        <strain evidence="4 5">D216</strain>
    </source>
</reference>
<accession>A0A507B2M7</accession>
<dbReference type="Proteomes" id="UP000319257">
    <property type="component" value="Unassembled WGS sequence"/>
</dbReference>
<dbReference type="EMBL" id="SKBQ01000053">
    <property type="protein sequence ID" value="TPX10810.1"/>
    <property type="molecule type" value="Genomic_DNA"/>
</dbReference>
<dbReference type="InParanoid" id="A0A507B2M7"/>
<keyword evidence="3" id="KW-0472">Membrane</keyword>
<name>A0A507B2M7_9PEZI</name>
<keyword evidence="3" id="KW-0812">Transmembrane</keyword>
<dbReference type="AlphaFoldDB" id="A0A507B2M7"/>
<comment type="similarity">
    <text evidence="1">Belongs to the UPF0357 family.</text>
</comment>
<keyword evidence="3" id="KW-1133">Transmembrane helix</keyword>
<dbReference type="GeneID" id="41975646"/>
<dbReference type="RefSeq" id="XP_030992521.1">
    <property type="nucleotide sequence ID" value="XM_031143027.1"/>
</dbReference>
<evidence type="ECO:0000313" key="5">
    <source>
        <dbReference type="Proteomes" id="UP000319257"/>
    </source>
</evidence>
<gene>
    <name evidence="4" type="ORF">E0L32_008199</name>
</gene>
<sequence length="128" mass="14443">MAYILYSIVFLTIICGTALFLTRRLWLHRLPDLPGRDYLYARLPSSSSFAGDVEAGLSSSTFDLTANVEGGDARGGLDADAKREILRIMKKRRMRFDEARRAYMEERFKANGIGADGRPRDPKFVSFS</sequence>
<evidence type="ECO:0000256" key="1">
    <source>
        <dbReference type="ARBA" id="ARBA00008325"/>
    </source>
</evidence>
<dbReference type="PANTHER" id="PTHR28023:SF1">
    <property type="entry name" value="UPF0357 PROTEIN YCL012C"/>
    <property type="match status" value="1"/>
</dbReference>
<dbReference type="PANTHER" id="PTHR28023">
    <property type="entry name" value="UPF0357 PROTEIN YCL012C"/>
    <property type="match status" value="1"/>
</dbReference>
<keyword evidence="5" id="KW-1185">Reference proteome</keyword>
<dbReference type="FunCoup" id="A0A507B2M7">
    <property type="interactions" value="1"/>
</dbReference>
<evidence type="ECO:0000256" key="2">
    <source>
        <dbReference type="ARBA" id="ARBA00022729"/>
    </source>
</evidence>
<dbReference type="InterPro" id="IPR018559">
    <property type="entry name" value="DUF2015"/>
</dbReference>
<comment type="caution">
    <text evidence="4">The sequence shown here is derived from an EMBL/GenBank/DDBJ whole genome shotgun (WGS) entry which is preliminary data.</text>
</comment>
<keyword evidence="2" id="KW-0732">Signal</keyword>
<dbReference type="Pfam" id="PF09435">
    <property type="entry name" value="DUF2015"/>
    <property type="match status" value="1"/>
</dbReference>
<proteinExistence type="inferred from homology"/>
<feature type="transmembrane region" description="Helical" evidence="3">
    <location>
        <begin position="6"/>
        <end position="26"/>
    </location>
</feature>
<evidence type="ECO:0000313" key="4">
    <source>
        <dbReference type="EMBL" id="TPX10810.1"/>
    </source>
</evidence>
<organism evidence="4 5">
    <name type="scientific">Thyridium curvatum</name>
    <dbReference type="NCBI Taxonomy" id="1093900"/>
    <lineage>
        <taxon>Eukaryota</taxon>
        <taxon>Fungi</taxon>
        <taxon>Dikarya</taxon>
        <taxon>Ascomycota</taxon>
        <taxon>Pezizomycotina</taxon>
        <taxon>Sordariomycetes</taxon>
        <taxon>Sordariomycetidae</taxon>
        <taxon>Thyridiales</taxon>
        <taxon>Thyridiaceae</taxon>
        <taxon>Thyridium</taxon>
    </lineage>
</organism>